<accession>A0A085NV17</accession>
<dbReference type="AlphaFoldDB" id="A0A085NV17"/>
<dbReference type="EMBL" id="KL367474">
    <property type="protein sequence ID" value="KFD73313.1"/>
    <property type="molecule type" value="Genomic_DNA"/>
</dbReference>
<proteinExistence type="predicted"/>
<reference evidence="1" key="1">
    <citation type="journal article" date="2014" name="Nat. Genet.">
        <title>Genome and transcriptome of the porcine whipworm Trichuris suis.</title>
        <authorList>
            <person name="Jex A.R."/>
            <person name="Nejsum P."/>
            <person name="Schwarz E.M."/>
            <person name="Hu L."/>
            <person name="Young N.D."/>
            <person name="Hall R.S."/>
            <person name="Korhonen P.K."/>
            <person name="Liao S."/>
            <person name="Thamsborg S."/>
            <person name="Xia J."/>
            <person name="Xu P."/>
            <person name="Wang S."/>
            <person name="Scheerlinck J.P."/>
            <person name="Hofmann A."/>
            <person name="Sternberg P.W."/>
            <person name="Wang J."/>
            <person name="Gasser R.B."/>
        </authorList>
    </citation>
    <scope>NUCLEOTIDE SEQUENCE [LARGE SCALE GENOMIC DNA]</scope>
    <source>
        <strain evidence="1">DCEP-RM93F</strain>
    </source>
</reference>
<protein>
    <submittedName>
        <fullName evidence="1">Uncharacterized protein</fullName>
    </submittedName>
</protein>
<gene>
    <name evidence="1" type="ORF">M514_14653</name>
</gene>
<organism evidence="1">
    <name type="scientific">Trichuris suis</name>
    <name type="common">pig whipworm</name>
    <dbReference type="NCBI Taxonomy" id="68888"/>
    <lineage>
        <taxon>Eukaryota</taxon>
        <taxon>Metazoa</taxon>
        <taxon>Ecdysozoa</taxon>
        <taxon>Nematoda</taxon>
        <taxon>Enoplea</taxon>
        <taxon>Dorylaimia</taxon>
        <taxon>Trichinellida</taxon>
        <taxon>Trichuridae</taxon>
        <taxon>Trichuris</taxon>
    </lineage>
</organism>
<dbReference type="Proteomes" id="UP000030758">
    <property type="component" value="Unassembled WGS sequence"/>
</dbReference>
<name>A0A085NV17_9BILA</name>
<evidence type="ECO:0000313" key="1">
    <source>
        <dbReference type="EMBL" id="KFD73313.1"/>
    </source>
</evidence>
<sequence length="147" mass="16470">MTIVAADLSPLAGDFGDMPFACTVHLSVDDMTLMEVIRSMATVVPHSVQWNAKCLQQLLRYGALLFSSQLLIKLIRKAILGFMVTIAIRIRFNIQTFCVVSQCDSFPLCYADGFVGMILITQMRLCLLFPIFDSYLSFVNTLFATVR</sequence>